<protein>
    <submittedName>
        <fullName evidence="4">Uncharacterized protein</fullName>
    </submittedName>
</protein>
<evidence type="ECO:0000256" key="3">
    <source>
        <dbReference type="SAM" id="SignalP"/>
    </source>
</evidence>
<evidence type="ECO:0000256" key="1">
    <source>
        <dbReference type="SAM" id="MobiDB-lite"/>
    </source>
</evidence>
<feature type="compositionally biased region" description="Basic and acidic residues" evidence="1">
    <location>
        <begin position="551"/>
        <end position="567"/>
    </location>
</feature>
<keyword evidence="5" id="KW-1185">Reference proteome</keyword>
<feature type="signal peptide" evidence="3">
    <location>
        <begin position="1"/>
        <end position="20"/>
    </location>
</feature>
<feature type="compositionally biased region" description="Polar residues" evidence="1">
    <location>
        <begin position="520"/>
        <end position="550"/>
    </location>
</feature>
<dbReference type="AlphaFoldDB" id="A0A8S3SJM6"/>
<feature type="compositionally biased region" description="Polar residues" evidence="1">
    <location>
        <begin position="645"/>
        <end position="659"/>
    </location>
</feature>
<organism evidence="4 5">
    <name type="scientific">Mytilus edulis</name>
    <name type="common">Blue mussel</name>
    <dbReference type="NCBI Taxonomy" id="6550"/>
    <lineage>
        <taxon>Eukaryota</taxon>
        <taxon>Metazoa</taxon>
        <taxon>Spiralia</taxon>
        <taxon>Lophotrochozoa</taxon>
        <taxon>Mollusca</taxon>
        <taxon>Bivalvia</taxon>
        <taxon>Autobranchia</taxon>
        <taxon>Pteriomorphia</taxon>
        <taxon>Mytilida</taxon>
        <taxon>Mytiloidea</taxon>
        <taxon>Mytilidae</taxon>
        <taxon>Mytilinae</taxon>
        <taxon>Mytilus</taxon>
    </lineage>
</organism>
<evidence type="ECO:0000256" key="2">
    <source>
        <dbReference type="SAM" id="Phobius"/>
    </source>
</evidence>
<feature type="transmembrane region" description="Helical" evidence="2">
    <location>
        <begin position="290"/>
        <end position="310"/>
    </location>
</feature>
<dbReference type="OrthoDB" id="6160294at2759"/>
<name>A0A8S3SJM6_MYTED</name>
<feature type="transmembrane region" description="Helical" evidence="2">
    <location>
        <begin position="216"/>
        <end position="236"/>
    </location>
</feature>
<keyword evidence="2" id="KW-0472">Membrane</keyword>
<proteinExistence type="predicted"/>
<evidence type="ECO:0000313" key="5">
    <source>
        <dbReference type="Proteomes" id="UP000683360"/>
    </source>
</evidence>
<keyword evidence="2" id="KW-1133">Transmembrane helix</keyword>
<keyword evidence="3" id="KW-0732">Signal</keyword>
<feature type="compositionally biased region" description="Polar residues" evidence="1">
    <location>
        <begin position="568"/>
        <end position="579"/>
    </location>
</feature>
<dbReference type="EMBL" id="CAJPWZ010001662">
    <property type="protein sequence ID" value="CAG2220449.1"/>
    <property type="molecule type" value="Genomic_DNA"/>
</dbReference>
<feature type="compositionally biased region" description="Basic and acidic residues" evidence="1">
    <location>
        <begin position="580"/>
        <end position="633"/>
    </location>
</feature>
<evidence type="ECO:0000313" key="4">
    <source>
        <dbReference type="EMBL" id="CAG2220449.1"/>
    </source>
</evidence>
<reference evidence="4" key="1">
    <citation type="submission" date="2021-03" db="EMBL/GenBank/DDBJ databases">
        <authorList>
            <person name="Bekaert M."/>
        </authorList>
    </citation>
    <scope>NUCLEOTIDE SEQUENCE</scope>
</reference>
<accession>A0A8S3SJM6</accession>
<feature type="region of interest" description="Disordered" evidence="1">
    <location>
        <begin position="466"/>
        <end position="502"/>
    </location>
</feature>
<feature type="region of interest" description="Disordered" evidence="1">
    <location>
        <begin position="516"/>
        <end position="699"/>
    </location>
</feature>
<dbReference type="Proteomes" id="UP000683360">
    <property type="component" value="Unassembled WGS sequence"/>
</dbReference>
<comment type="caution">
    <text evidence="4">The sequence shown here is derived from an EMBL/GenBank/DDBJ whole genome shotgun (WGS) entry which is preliminary data.</text>
</comment>
<keyword evidence="2" id="KW-0812">Transmembrane</keyword>
<sequence>MEIVSLVTFMFLLMTSCLHGAPFKHASHEGDTNTNSKITSTSDCHKNCSFVITESSLSDAQKEFAKFLSMQKSMLVYVNIDPHSSLTLSPANDQKKQNQMREWQWLMSSNSWYINLPIELDYASFHVTYVGESRIRLKIEAIESDNCCISDTGIEQVRDLLWSDVFSNRSGSLLCNRYFDHQEWKSTFYALTTVWIGYDLLCIAPTIDKSYQEKSHAAASVLIPLFCFFIALYHPLTNKIIANPHTKNHLKEVKHSEGRMKLFDYLKGDKPFGYKRVVLKLFFSNEDKRLIPAIKLCILYYFIYLFFNILPMMLEHYYDAEELEDFNSIYKFGLPVFHWKETCLKYDYQLLLTCLLLLPLTSLANLWNYYEFVKSPDFVIFLKFPIVTDENTSAEKGKLRSYSWSLSENVDCMTAKLKKNNQYLPNTDESEFYSKFIKRFTLLFSFEFWKHIFNLSTKVTKELECSDENSKSSNLKPNELIPKENSESINSKPNEVIPFKNSESSVGCNLPKDFKPIENIKTSNQKPNENISIGNRNSSNPNPNEVTITGKSERSIPKPIEDNKIENSENSNAKPNEVNTIEKIESSNPKPIEDNTIEKSESSNAKPIEDNTIEKSESSNAKPIEDNTIEKSESSNPKPIEDNTIENSENSNAKPNEVNTIEKSESSNPKPNEDNTIEKSESSNAKPIEDITIENSKSSNAKPIEDITIENSESNSDNNYVFSLALAVLFQSNIFDSTSRLTNILEFVFVVVTPSVFFKFFDKDTQEIIDDHKKDIIDHTNDYNSEEQEEEYDKCCECLYDFINFCKSDTKTNKDSQTCCCLKRCTLSCTRTKDGEGEKCGLLYSQNKAKSKYSE</sequence>
<feature type="chain" id="PRO_5035945604" evidence="3">
    <location>
        <begin position="21"/>
        <end position="855"/>
    </location>
</feature>
<feature type="transmembrane region" description="Helical" evidence="2">
    <location>
        <begin position="186"/>
        <end position="204"/>
    </location>
</feature>
<feature type="compositionally biased region" description="Basic and acidic residues" evidence="1">
    <location>
        <begin position="660"/>
        <end position="681"/>
    </location>
</feature>
<gene>
    <name evidence="4" type="ORF">MEDL_33969</name>
</gene>